<name>A0A3Q0RF30_AMPCI</name>
<evidence type="ECO:0000256" key="13">
    <source>
        <dbReference type="PROSITE-ProRule" id="PRU00076"/>
    </source>
</evidence>
<keyword evidence="10 13" id="KW-1015">Disulfide bond</keyword>
<dbReference type="InterPro" id="IPR002049">
    <property type="entry name" value="LE_dom"/>
</dbReference>
<evidence type="ECO:0000259" key="17">
    <source>
        <dbReference type="PROSITE" id="PS50026"/>
    </source>
</evidence>
<dbReference type="CDD" id="cd00055">
    <property type="entry name" value="EGF_Lam"/>
    <property type="match status" value="1"/>
</dbReference>
<dbReference type="OMA" id="CHNEERC"/>
<dbReference type="GO" id="GO:0016020">
    <property type="term" value="C:membrane"/>
    <property type="evidence" value="ECO:0007669"/>
    <property type="project" value="UniProtKB-SubCell"/>
</dbReference>
<evidence type="ECO:0000259" key="16">
    <source>
        <dbReference type="PROSITE" id="PS01180"/>
    </source>
</evidence>
<dbReference type="GeneTree" id="ENSGT00940000155790"/>
<dbReference type="SUPFAM" id="SSF49854">
    <property type="entry name" value="Spermadhesin, CUB domain"/>
    <property type="match status" value="1"/>
</dbReference>
<dbReference type="Gene3D" id="2.60.120.290">
    <property type="entry name" value="Spermadhesin, CUB domain"/>
    <property type="match status" value="1"/>
</dbReference>
<evidence type="ECO:0000256" key="3">
    <source>
        <dbReference type="ARBA" id="ARBA00022536"/>
    </source>
</evidence>
<dbReference type="Gene3D" id="2.120.10.80">
    <property type="entry name" value="Kelch-type beta propeller"/>
    <property type="match status" value="2"/>
</dbReference>
<evidence type="ECO:0000256" key="6">
    <source>
        <dbReference type="ARBA" id="ARBA00022734"/>
    </source>
</evidence>
<feature type="domain" description="EGF-like" evidence="17">
    <location>
        <begin position="191"/>
        <end position="229"/>
    </location>
</feature>
<dbReference type="Pfam" id="PF24981">
    <property type="entry name" value="Beta-prop_ATRN-LZTR1"/>
    <property type="match status" value="1"/>
</dbReference>
<evidence type="ECO:0000256" key="7">
    <source>
        <dbReference type="ARBA" id="ARBA00022737"/>
    </source>
</evidence>
<dbReference type="GO" id="GO:0030246">
    <property type="term" value="F:carbohydrate binding"/>
    <property type="evidence" value="ECO:0007669"/>
    <property type="project" value="UniProtKB-KW"/>
</dbReference>
<accession>A0A3Q0RF30</accession>
<dbReference type="SMART" id="SM00034">
    <property type="entry name" value="CLECT"/>
    <property type="match status" value="1"/>
</dbReference>
<dbReference type="PROSITE" id="PS50027">
    <property type="entry name" value="EGF_LAM_2"/>
    <property type="match status" value="1"/>
</dbReference>
<keyword evidence="5" id="KW-0732">Signal</keyword>
<dbReference type="Pfam" id="PF01344">
    <property type="entry name" value="Kelch_1"/>
    <property type="match status" value="1"/>
</dbReference>
<dbReference type="InterPro" id="IPR000742">
    <property type="entry name" value="EGF"/>
</dbReference>
<dbReference type="Gene3D" id="3.10.100.10">
    <property type="entry name" value="Mannose-Binding Protein A, subunit A"/>
    <property type="match status" value="1"/>
</dbReference>
<feature type="domain" description="Laminin EGF-like" evidence="18">
    <location>
        <begin position="955"/>
        <end position="1000"/>
    </location>
</feature>
<dbReference type="CDD" id="cd00041">
    <property type="entry name" value="CUB"/>
    <property type="match status" value="1"/>
</dbReference>
<organism evidence="20 21">
    <name type="scientific">Amphilophus citrinellus</name>
    <name type="common">Midas cichlid</name>
    <name type="synonym">Cichlasoma citrinellum</name>
    <dbReference type="NCBI Taxonomy" id="61819"/>
    <lineage>
        <taxon>Eukaryota</taxon>
        <taxon>Metazoa</taxon>
        <taxon>Chordata</taxon>
        <taxon>Craniata</taxon>
        <taxon>Vertebrata</taxon>
        <taxon>Euteleostomi</taxon>
        <taxon>Actinopterygii</taxon>
        <taxon>Neopterygii</taxon>
        <taxon>Teleostei</taxon>
        <taxon>Neoteleostei</taxon>
        <taxon>Acanthomorphata</taxon>
        <taxon>Ovalentaria</taxon>
        <taxon>Cichlomorphae</taxon>
        <taxon>Cichliformes</taxon>
        <taxon>Cichlidae</taxon>
        <taxon>New World cichlids</taxon>
        <taxon>Cichlasomatinae</taxon>
        <taxon>Heroini</taxon>
        <taxon>Amphilophus</taxon>
    </lineage>
</organism>
<evidence type="ECO:0000256" key="5">
    <source>
        <dbReference type="ARBA" id="ARBA00022729"/>
    </source>
</evidence>
<dbReference type="Ensembl" id="ENSACIT00000009062.1">
    <property type="protein sequence ID" value="ENSACIP00000008797.1"/>
    <property type="gene ID" value="ENSACIG00000006822.1"/>
</dbReference>
<evidence type="ECO:0000256" key="8">
    <source>
        <dbReference type="ARBA" id="ARBA00022989"/>
    </source>
</evidence>
<feature type="transmembrane region" description="Helical" evidence="15">
    <location>
        <begin position="1171"/>
        <end position="1195"/>
    </location>
</feature>
<dbReference type="Gene3D" id="2.10.25.10">
    <property type="entry name" value="Laminin"/>
    <property type="match status" value="2"/>
</dbReference>
<dbReference type="SUPFAM" id="SSF57196">
    <property type="entry name" value="EGF/Laminin"/>
    <property type="match status" value="1"/>
</dbReference>
<evidence type="ECO:0000313" key="21">
    <source>
        <dbReference type="Proteomes" id="UP000261340"/>
    </source>
</evidence>
<evidence type="ECO:0000256" key="2">
    <source>
        <dbReference type="ARBA" id="ARBA00022441"/>
    </source>
</evidence>
<protein>
    <submittedName>
        <fullName evidence="20">Attractin-like 1a</fullName>
    </submittedName>
</protein>
<dbReference type="PROSITE" id="PS01248">
    <property type="entry name" value="EGF_LAM_1"/>
    <property type="match status" value="1"/>
</dbReference>
<feature type="disulfide bond" evidence="13">
    <location>
        <begin position="195"/>
        <end position="205"/>
    </location>
</feature>
<feature type="disulfide bond" evidence="14">
    <location>
        <begin position="972"/>
        <end position="981"/>
    </location>
</feature>
<dbReference type="PANTHER" id="PTHR46376:SF2">
    <property type="entry name" value="DISTRACTED, ISOFORM B"/>
    <property type="match status" value="1"/>
</dbReference>
<dbReference type="InterPro" id="IPR001304">
    <property type="entry name" value="C-type_lectin-like"/>
</dbReference>
<dbReference type="Pfam" id="PF23106">
    <property type="entry name" value="EGF_Teneurin"/>
    <property type="match status" value="1"/>
</dbReference>
<feature type="domain" description="CUB" evidence="16">
    <location>
        <begin position="77"/>
        <end position="193"/>
    </location>
</feature>
<evidence type="ECO:0000256" key="12">
    <source>
        <dbReference type="ARBA" id="ARBA00023292"/>
    </source>
</evidence>
<dbReference type="SMART" id="SM00180">
    <property type="entry name" value="EGF_Lam"/>
    <property type="match status" value="2"/>
</dbReference>
<dbReference type="SMART" id="SM00042">
    <property type="entry name" value="CUB"/>
    <property type="match status" value="1"/>
</dbReference>
<keyword evidence="8 15" id="KW-1133">Transmembrane helix</keyword>
<dbReference type="InterPro" id="IPR035914">
    <property type="entry name" value="Sperma_CUB_dom_sf"/>
</dbReference>
<dbReference type="InterPro" id="IPR016201">
    <property type="entry name" value="PSI"/>
</dbReference>
<reference evidence="20" key="2">
    <citation type="submission" date="2025-09" db="UniProtKB">
        <authorList>
            <consortium name="Ensembl"/>
        </authorList>
    </citation>
    <scope>IDENTIFICATION</scope>
</reference>
<keyword evidence="3 13" id="KW-0245">EGF-like domain</keyword>
<evidence type="ECO:0000256" key="9">
    <source>
        <dbReference type="ARBA" id="ARBA00023136"/>
    </source>
</evidence>
<keyword evidence="11" id="KW-0325">Glycoprotein</keyword>
<evidence type="ECO:0000256" key="1">
    <source>
        <dbReference type="ARBA" id="ARBA00004167"/>
    </source>
</evidence>
<evidence type="ECO:0000256" key="4">
    <source>
        <dbReference type="ARBA" id="ARBA00022692"/>
    </source>
</evidence>
<sequence>MGYVSGTHLLTWTKSSRSRSREVLKIYLGVLTMLHLVLRAEASSVSKSCEKSCFSGKCINGTCVCDHGWVGDQCQHCQGRFKLTDLSGSLTDGPFNYKYKTKCTWLIEGFPNAVLRLRFNHFATECSWDHMYIYDGDSIYAPLIAVFSGLVVPESRGNETVPEVVTTSGYALLHFFSDAAYNLTGFSIAYSINSCPNNCSGRGRCGAANSVAGRVYCECEEYWKGEACDIPYCRDNCGSPDHGYCDLTGEKLCVCNDSWQGPDCSLSVPSTEAFWVLPSIKPSAQSLGRASHRALVHSGLMWVVGGYSFNYSNYHMVLNYNLETSAWDAVPVSSGPLYRYGHSLALYQDDIYMFGGKLEAGPANVTDEMWVFNIPRRTWSLRKPVPPPPYALEGHTAHVVELANGEPVMLIIFGYSPIYSYINKVQEYSIRSNSWQVVSPGGAVVQGGYGHSSVYDEASGCVFVHGGYKALNNNKYGLVDHMYQIYSSACFVCVCVCLCARMSSACDEWTVLPRPRLHRDINRFGHSAVVGNGSMYIFGGFSGLLLNDVLAYSPPSCQAFSSPAPCAAAGPGVRCHWVKSRCVPWKPKPPDHSFPAPFCPARTDEQCFRFSDCASCTANTRGCQWCEDRKCISASSNCTVVRCKRREELECFRLASCRSCSLNVNCQWEPQQQECQALPGQLCGEGWHQVAEVCLRINSSRESYDNAQHYCKNLGGNIASLLTDKQVNFVLEELQKYQLQDKTLSPWVGLRKINVSYWGWEDASPFTNTTLRWSPGEPSDSGFCAYLEQAQVAGLKANPCTATTDGLICEKPSQDARPCKTPCALRTSCANCTSQAMECMWCGSTQRCVDSSAYVISFPYGQCLEWQTQDSPNCSGLRTCAECLERVECGWCGDPSNTGRGVCMEGSYRGPLKPVTAKTGPRDRDRLRDRDMVVDQGVCSSDRGYNWAFIQCPACQCNGHSRCVNSSVCEQCGNLTAGTHCQTCMPGYYGDPVNGGKCNACKCNSHANVCHINTGKCFCTTKGVKGDQCQLCDSENRYLGNPLRGTCYYNLLIDYQFTFSLLQEDDRYYTAINFMATPEQANKNLDMSINASNNFNLNITWSLSSTAGTISGEEMPIIARMNIKEHRDSFSSEKFNFRLHHNITFYVYVSNFSWPIKIQIAFSQHNSIMDLVQFFVTFFSCFLSLLLVAAVVWKIKQTCWASRRREQLMRERQQMASRPFASVTVALEVSDDQEELLWRGPAVPKPIAMEPCWGSRAGVLTVLLYLPRIPSGIPPPGQSGIAIASALVDSSQQRVTDFKERALGLKHRKHIVHHQGTCV</sequence>
<dbReference type="SUPFAM" id="SSF56436">
    <property type="entry name" value="C-type lectin-like"/>
    <property type="match status" value="1"/>
</dbReference>
<comment type="caution">
    <text evidence="13">Lacks conserved residue(s) required for the propagation of feature annotation.</text>
</comment>
<dbReference type="Pfam" id="PF01437">
    <property type="entry name" value="PSI"/>
    <property type="match status" value="1"/>
</dbReference>
<dbReference type="Proteomes" id="UP000261340">
    <property type="component" value="Unplaced"/>
</dbReference>
<keyword evidence="9 15" id="KW-0472">Membrane</keyword>
<dbReference type="STRING" id="61819.ENSACIP00000008797"/>
<dbReference type="InterPro" id="IPR015915">
    <property type="entry name" value="Kelch-typ_b-propeller"/>
</dbReference>
<dbReference type="PROSITE" id="PS50026">
    <property type="entry name" value="EGF_3"/>
    <property type="match status" value="1"/>
</dbReference>
<keyword evidence="7" id="KW-0677">Repeat</keyword>
<evidence type="ECO:0000313" key="20">
    <source>
        <dbReference type="Ensembl" id="ENSACIP00000008797.1"/>
    </source>
</evidence>
<dbReference type="GO" id="GO:0005794">
    <property type="term" value="C:Golgi apparatus"/>
    <property type="evidence" value="ECO:0007669"/>
    <property type="project" value="TreeGrafter"/>
</dbReference>
<dbReference type="InterPro" id="IPR056863">
    <property type="entry name" value="LMN_ATRN_NET-like_EGF"/>
</dbReference>
<dbReference type="InterPro" id="IPR016186">
    <property type="entry name" value="C-type_lectin-like/link_sf"/>
</dbReference>
<dbReference type="PANTHER" id="PTHR46376">
    <property type="entry name" value="LEUCINE-ZIPPER-LIKE TRANSCRIPTIONAL REGULATOR 1"/>
    <property type="match status" value="1"/>
</dbReference>
<dbReference type="Pfam" id="PF00431">
    <property type="entry name" value="CUB"/>
    <property type="match status" value="1"/>
</dbReference>
<dbReference type="InterPro" id="IPR051568">
    <property type="entry name" value="LZTR1/Attractin"/>
</dbReference>
<evidence type="ECO:0000256" key="11">
    <source>
        <dbReference type="ARBA" id="ARBA00023180"/>
    </source>
</evidence>
<dbReference type="Pfam" id="PF24973">
    <property type="entry name" value="EGF_LMN_ATRN"/>
    <property type="match status" value="1"/>
</dbReference>
<keyword evidence="2" id="KW-0880">Kelch repeat</keyword>
<dbReference type="InterPro" id="IPR056737">
    <property type="entry name" value="Beta-prop_ATRN-MKLN-like"/>
</dbReference>
<reference evidence="20" key="1">
    <citation type="submission" date="2025-08" db="UniProtKB">
        <authorList>
            <consortium name="Ensembl"/>
        </authorList>
    </citation>
    <scope>IDENTIFICATION</scope>
</reference>
<dbReference type="InterPro" id="IPR000859">
    <property type="entry name" value="CUB_dom"/>
</dbReference>
<comment type="subcellular location">
    <subcellularLocation>
        <location evidence="1">Membrane</location>
        <topology evidence="1">Single-pass membrane protein</topology>
    </subcellularLocation>
</comment>
<dbReference type="FunFam" id="2.10.25.10:FF:000079">
    <property type="entry name" value="Attractin like 1"/>
    <property type="match status" value="1"/>
</dbReference>
<dbReference type="SUPFAM" id="SSF117281">
    <property type="entry name" value="Kelch motif"/>
    <property type="match status" value="1"/>
</dbReference>
<dbReference type="SMART" id="SM00423">
    <property type="entry name" value="PSI"/>
    <property type="match status" value="5"/>
</dbReference>
<dbReference type="FunFam" id="2.10.25.10:FF:000860">
    <property type="entry name" value="Attractin"/>
    <property type="match status" value="1"/>
</dbReference>
<dbReference type="InterPro" id="IPR002165">
    <property type="entry name" value="Plexin_repeat"/>
</dbReference>
<feature type="disulfide bond" evidence="13">
    <location>
        <begin position="219"/>
        <end position="228"/>
    </location>
</feature>
<feature type="domain" description="C-type lectin" evidence="19">
    <location>
        <begin position="690"/>
        <end position="810"/>
    </location>
</feature>
<proteinExistence type="predicted"/>
<dbReference type="InterPro" id="IPR056732">
    <property type="entry name" value="GBD_ATRN"/>
</dbReference>
<keyword evidence="12 14" id="KW-0424">Laminin EGF-like domain</keyword>
<evidence type="ECO:0000259" key="19">
    <source>
        <dbReference type="PROSITE" id="PS50041"/>
    </source>
</evidence>
<dbReference type="InterPro" id="IPR006652">
    <property type="entry name" value="Kelch_1"/>
</dbReference>
<dbReference type="InterPro" id="IPR016187">
    <property type="entry name" value="CTDL_fold"/>
</dbReference>
<keyword evidence="4 15" id="KW-0812">Transmembrane</keyword>
<keyword evidence="6" id="KW-0430">Lectin</keyword>
<evidence type="ECO:0000259" key="18">
    <source>
        <dbReference type="PROSITE" id="PS50027"/>
    </source>
</evidence>
<dbReference type="Pfam" id="PF24972">
    <property type="entry name" value="GBD_ATRN"/>
    <property type="match status" value="1"/>
</dbReference>
<dbReference type="PROSITE" id="PS00022">
    <property type="entry name" value="EGF_1"/>
    <property type="match status" value="1"/>
</dbReference>
<dbReference type="PROSITE" id="PS50041">
    <property type="entry name" value="C_TYPE_LECTIN_2"/>
    <property type="match status" value="1"/>
</dbReference>
<feature type="disulfide bond" evidence="14">
    <location>
        <begin position="984"/>
        <end position="998"/>
    </location>
</feature>
<evidence type="ECO:0000256" key="15">
    <source>
        <dbReference type="SAM" id="Phobius"/>
    </source>
</evidence>
<keyword evidence="21" id="KW-1185">Reference proteome</keyword>
<evidence type="ECO:0000256" key="14">
    <source>
        <dbReference type="PROSITE-ProRule" id="PRU00460"/>
    </source>
</evidence>
<dbReference type="PROSITE" id="PS01180">
    <property type="entry name" value="CUB"/>
    <property type="match status" value="1"/>
</dbReference>
<dbReference type="FunFam" id="2.60.120.290:FF:000008">
    <property type="entry name" value="Attractin like 1"/>
    <property type="match status" value="1"/>
</dbReference>
<evidence type="ECO:0000256" key="10">
    <source>
        <dbReference type="ARBA" id="ARBA00023157"/>
    </source>
</evidence>